<reference evidence="3 4" key="1">
    <citation type="submission" date="2018-09" db="EMBL/GenBank/DDBJ databases">
        <authorList>
            <person name="Zhu H."/>
        </authorList>
    </citation>
    <scope>NUCLEOTIDE SEQUENCE [LARGE SCALE GENOMIC DNA]</scope>
    <source>
        <strain evidence="3 4">K1W22B-8</strain>
    </source>
</reference>
<dbReference type="AlphaFoldDB" id="A0A418WEI4"/>
<gene>
    <name evidence="3" type="ORF">D3874_16590</name>
</gene>
<evidence type="ECO:0000256" key="1">
    <source>
        <dbReference type="SAM" id="MobiDB-lite"/>
    </source>
</evidence>
<keyword evidence="2" id="KW-0732">Signal</keyword>
<sequence length="90" mass="9870">MVMKQLSTIAAAGLLALAMSTSVAAAEQATKPTTGTTAKPTGLETRVEKKLLGRSDSWQRFEPPRPLYRDRSEKLWRPSTGDIKLRRAGD</sequence>
<feature type="signal peptide" evidence="2">
    <location>
        <begin position="1"/>
        <end position="25"/>
    </location>
</feature>
<feature type="compositionally biased region" description="Low complexity" evidence="1">
    <location>
        <begin position="29"/>
        <end position="42"/>
    </location>
</feature>
<accession>A0A418WEI4</accession>
<dbReference type="EMBL" id="QYUK01000011">
    <property type="protein sequence ID" value="RJF88433.1"/>
    <property type="molecule type" value="Genomic_DNA"/>
</dbReference>
<evidence type="ECO:0000313" key="4">
    <source>
        <dbReference type="Proteomes" id="UP000284605"/>
    </source>
</evidence>
<keyword evidence="4" id="KW-1185">Reference proteome</keyword>
<evidence type="ECO:0000256" key="2">
    <source>
        <dbReference type="SAM" id="SignalP"/>
    </source>
</evidence>
<dbReference type="Proteomes" id="UP000284605">
    <property type="component" value="Unassembled WGS sequence"/>
</dbReference>
<organism evidence="3 4">
    <name type="scientific">Oleomonas cavernae</name>
    <dbReference type="NCBI Taxonomy" id="2320859"/>
    <lineage>
        <taxon>Bacteria</taxon>
        <taxon>Pseudomonadati</taxon>
        <taxon>Pseudomonadota</taxon>
        <taxon>Alphaproteobacteria</taxon>
        <taxon>Acetobacterales</taxon>
        <taxon>Acetobacteraceae</taxon>
        <taxon>Oleomonas</taxon>
    </lineage>
</organism>
<name>A0A418WEI4_9PROT</name>
<protein>
    <submittedName>
        <fullName evidence="3">Uncharacterized protein</fullName>
    </submittedName>
</protein>
<evidence type="ECO:0000313" key="3">
    <source>
        <dbReference type="EMBL" id="RJF88433.1"/>
    </source>
</evidence>
<comment type="caution">
    <text evidence="3">The sequence shown here is derived from an EMBL/GenBank/DDBJ whole genome shotgun (WGS) entry which is preliminary data.</text>
</comment>
<feature type="region of interest" description="Disordered" evidence="1">
    <location>
        <begin position="24"/>
        <end position="43"/>
    </location>
</feature>
<proteinExistence type="predicted"/>
<feature type="chain" id="PRO_5019191596" evidence="2">
    <location>
        <begin position="26"/>
        <end position="90"/>
    </location>
</feature>